<gene>
    <name evidence="1" type="ORF">Rhow_003120</name>
</gene>
<comment type="caution">
    <text evidence="1">The sequence shown here is derived from an EMBL/GenBank/DDBJ whole genome shotgun (WGS) entry which is preliminary data.</text>
</comment>
<dbReference type="AlphaFoldDB" id="A0A402C7K2"/>
<organism evidence="1 2">
    <name type="scientific">Rhodococcus wratislaviensis</name>
    <name type="common">Tsukamurella wratislaviensis</name>
    <dbReference type="NCBI Taxonomy" id="44752"/>
    <lineage>
        <taxon>Bacteria</taxon>
        <taxon>Bacillati</taxon>
        <taxon>Actinomycetota</taxon>
        <taxon>Actinomycetes</taxon>
        <taxon>Mycobacteriales</taxon>
        <taxon>Nocardiaceae</taxon>
        <taxon>Rhodococcus</taxon>
    </lineage>
</organism>
<name>A0A402C7K2_RHOWR</name>
<reference evidence="1 2" key="1">
    <citation type="submission" date="2018-11" db="EMBL/GenBank/DDBJ databases">
        <title>Microbial catabolism of amino acid.</title>
        <authorList>
            <person name="Hibi M."/>
            <person name="Ogawa J."/>
        </authorList>
    </citation>
    <scope>NUCLEOTIDE SEQUENCE [LARGE SCALE GENOMIC DNA]</scope>
    <source>
        <strain evidence="1 2">C31-06</strain>
    </source>
</reference>
<dbReference type="Proteomes" id="UP000287519">
    <property type="component" value="Unassembled WGS sequence"/>
</dbReference>
<dbReference type="EMBL" id="BHYM01000028">
    <property type="protein sequence ID" value="GCE39596.1"/>
    <property type="molecule type" value="Genomic_DNA"/>
</dbReference>
<proteinExistence type="predicted"/>
<keyword evidence="2" id="KW-1185">Reference proteome</keyword>
<accession>A0A402C7K2</accession>
<dbReference type="OrthoDB" id="4475417at2"/>
<evidence type="ECO:0000313" key="1">
    <source>
        <dbReference type="EMBL" id="GCE39596.1"/>
    </source>
</evidence>
<evidence type="ECO:0000313" key="2">
    <source>
        <dbReference type="Proteomes" id="UP000287519"/>
    </source>
</evidence>
<sequence length="146" mass="15748">MTALPEPFFSWTTRRIDLAGIRDSEFAGLVLDEPVPLGKNKARLIATRDDDADVDYLALIVGDVADGRDIAVRGVDEEALLIEGSRSESTPEILVGMRTAATMCDRFGERRIGSQLCLEGPVRSMIASVGVKSVVVDWCHVSSAVA</sequence>
<protein>
    <submittedName>
        <fullName evidence="1">Uncharacterized protein</fullName>
    </submittedName>
</protein>
<dbReference type="RefSeq" id="WP_124392008.1">
    <property type="nucleotide sequence ID" value="NZ_BHYM01000028.1"/>
</dbReference>